<comment type="caution">
    <text evidence="4">The sequence shown here is derived from an EMBL/GenBank/DDBJ whole genome shotgun (WGS) entry which is preliminary data.</text>
</comment>
<organism evidence="4 5">
    <name type="scientific">Schumannella luteola</name>
    <dbReference type="NCBI Taxonomy" id="472059"/>
    <lineage>
        <taxon>Bacteria</taxon>
        <taxon>Bacillati</taxon>
        <taxon>Actinomycetota</taxon>
        <taxon>Actinomycetes</taxon>
        <taxon>Micrococcales</taxon>
        <taxon>Microbacteriaceae</taxon>
        <taxon>Schumannella</taxon>
    </lineage>
</organism>
<feature type="region of interest" description="Disordered" evidence="1">
    <location>
        <begin position="426"/>
        <end position="447"/>
    </location>
</feature>
<dbReference type="Proteomes" id="UP000553888">
    <property type="component" value="Unassembled WGS sequence"/>
</dbReference>
<dbReference type="PROSITE" id="PS51318">
    <property type="entry name" value="TAT"/>
    <property type="match status" value="1"/>
</dbReference>
<dbReference type="RefSeq" id="WP_179565735.1">
    <property type="nucleotide sequence ID" value="NZ_JACBZY010000001.1"/>
</dbReference>
<evidence type="ECO:0000256" key="2">
    <source>
        <dbReference type="SAM" id="Phobius"/>
    </source>
</evidence>
<feature type="transmembrane region" description="Helical" evidence="2">
    <location>
        <begin position="344"/>
        <end position="369"/>
    </location>
</feature>
<dbReference type="AlphaFoldDB" id="A0A852YM99"/>
<feature type="compositionally biased region" description="Low complexity" evidence="1">
    <location>
        <begin position="426"/>
        <end position="435"/>
    </location>
</feature>
<gene>
    <name evidence="4" type="ORF">BJ979_000981</name>
</gene>
<proteinExistence type="predicted"/>
<dbReference type="EMBL" id="JACBZY010000001">
    <property type="protein sequence ID" value="NYG98355.1"/>
    <property type="molecule type" value="Genomic_DNA"/>
</dbReference>
<reference evidence="4 5" key="1">
    <citation type="submission" date="2020-07" db="EMBL/GenBank/DDBJ databases">
        <title>Sequencing the genomes of 1000 actinobacteria strains.</title>
        <authorList>
            <person name="Klenk H.-P."/>
        </authorList>
    </citation>
    <scope>NUCLEOTIDE SEQUENCE [LARGE SCALE GENOMIC DNA]</scope>
    <source>
        <strain evidence="4 5">DSM 23141</strain>
    </source>
</reference>
<feature type="chain" id="PRO_5032824742" evidence="3">
    <location>
        <begin position="40"/>
        <end position="447"/>
    </location>
</feature>
<accession>A0A852YM99</accession>
<keyword evidence="3" id="KW-0732">Signal</keyword>
<feature type="signal peptide" evidence="3">
    <location>
        <begin position="1"/>
        <end position="39"/>
    </location>
</feature>
<keyword evidence="2" id="KW-1133">Transmembrane helix</keyword>
<keyword evidence="5" id="KW-1185">Reference proteome</keyword>
<sequence>MSESFRPAAPRALRRLAALLGATAVGAALALAPATAASAAPRVTVTGANGQAATADPDYATSVTVKGSGFQTIQGGFGGIYVLFGWVDDPKGGTWKPSKGGVVGEDFRYVPDSEAKDNAGFQRFVSFPGSDTESAAQAIMQSDGSWSVGMTLPSAVFESHDRANKVIEVDCRKVTCGVLTIGAHGVKNANNESFTPVSFVAPGASGTGAGASGAAGAGAAAEGADAAAAGPAEPARVGLQSSTVAAGDALVFTAQGFTAGEQVVAVLDDGVAAVGPLTAGATGEVAGVLSIPRTIRAGTHALTLTGAGSGQTADVELKVTAASGAAGGADAAGALTASSAAEPMWPYLVLGAAILVALVLLTLSVVTTIRRARRARRAQAEERAAAEAVAPAGIANPAAAPGEDLASAAPVGDAASGVPAAPADDPIALLLSPADPEAPTERLEVRR</sequence>
<name>A0A852YM99_9MICO</name>
<feature type="region of interest" description="Disordered" evidence="1">
    <location>
        <begin position="401"/>
        <end position="420"/>
    </location>
</feature>
<evidence type="ECO:0000256" key="1">
    <source>
        <dbReference type="SAM" id="MobiDB-lite"/>
    </source>
</evidence>
<dbReference type="InterPro" id="IPR006311">
    <property type="entry name" value="TAT_signal"/>
</dbReference>
<keyword evidence="2" id="KW-0812">Transmembrane</keyword>
<evidence type="ECO:0000313" key="4">
    <source>
        <dbReference type="EMBL" id="NYG98355.1"/>
    </source>
</evidence>
<evidence type="ECO:0000313" key="5">
    <source>
        <dbReference type="Proteomes" id="UP000553888"/>
    </source>
</evidence>
<evidence type="ECO:0000256" key="3">
    <source>
        <dbReference type="SAM" id="SignalP"/>
    </source>
</evidence>
<dbReference type="Gene3D" id="2.60.40.230">
    <property type="entry name" value="Neocarzinostatin-like"/>
    <property type="match status" value="1"/>
</dbReference>
<keyword evidence="2" id="KW-0472">Membrane</keyword>
<protein>
    <submittedName>
        <fullName evidence="4">Uncharacterized protein</fullName>
    </submittedName>
</protein>